<gene>
    <name evidence="3" type="ORF">PCOR1329_LOCUS71006</name>
</gene>
<dbReference type="Pfam" id="PF02953">
    <property type="entry name" value="zf-Tim10_DDP"/>
    <property type="match status" value="1"/>
</dbReference>
<keyword evidence="4" id="KW-1185">Reference proteome</keyword>
<comment type="similarity">
    <text evidence="1">Belongs to the small Tim family.</text>
</comment>
<evidence type="ECO:0000256" key="1">
    <source>
        <dbReference type="RuleBase" id="RU367043"/>
    </source>
</evidence>
<dbReference type="InterPro" id="IPR004217">
    <property type="entry name" value="Tim10-like"/>
</dbReference>
<keyword evidence="1" id="KW-0496">Mitochondrion</keyword>
<organism evidence="3 4">
    <name type="scientific">Prorocentrum cordatum</name>
    <dbReference type="NCBI Taxonomy" id="2364126"/>
    <lineage>
        <taxon>Eukaryota</taxon>
        <taxon>Sar</taxon>
        <taxon>Alveolata</taxon>
        <taxon>Dinophyceae</taxon>
        <taxon>Prorocentrales</taxon>
        <taxon>Prorocentraceae</taxon>
        <taxon>Prorocentrum</taxon>
    </lineage>
</organism>
<keyword evidence="1" id="KW-0653">Protein transport</keyword>
<accession>A0ABN9WVS6</accession>
<keyword evidence="1" id="KW-0811">Translocation</keyword>
<feature type="domain" description="Tim10-like" evidence="2">
    <location>
        <begin position="34"/>
        <end position="83"/>
    </location>
</feature>
<comment type="function">
    <text evidence="1">Mitochondrial intermembrane chaperone that participates in the import and insertion of some multi-pass transmembrane proteins into the mitochondrial inner membrane. Also required for the transfer of beta-barrel precursors from the TOM complex to the sorting and assembly machinery (SAM complex) of the outer membrane. Acts as a chaperone-like protein that protects the hydrophobic precursors from aggregation and guide them through the mitochondrial intermembrane space.</text>
</comment>
<comment type="caution">
    <text evidence="3">The sequence shown here is derived from an EMBL/GenBank/DDBJ whole genome shotgun (WGS) entry which is preliminary data.</text>
</comment>
<keyword evidence="1" id="KW-0143">Chaperone</keyword>
<proteinExistence type="inferred from homology"/>
<name>A0ABN9WVS6_9DINO</name>
<evidence type="ECO:0000259" key="2">
    <source>
        <dbReference type="Pfam" id="PF02953"/>
    </source>
</evidence>
<comment type="subunit">
    <text evidence="1">Heterohexamer.</text>
</comment>
<keyword evidence="1" id="KW-0813">Transport</keyword>
<keyword evidence="1" id="KW-1015">Disulfide bond</keyword>
<evidence type="ECO:0000313" key="4">
    <source>
        <dbReference type="Proteomes" id="UP001189429"/>
    </source>
</evidence>
<comment type="subcellular location">
    <subcellularLocation>
        <location evidence="1">Mitochondrion inner membrane</location>
        <topology evidence="1">Peripheral membrane protein</topology>
        <orientation evidence="1">Intermembrane side</orientation>
    </subcellularLocation>
</comment>
<keyword evidence="1" id="KW-0999">Mitochondrion inner membrane</keyword>
<dbReference type="Proteomes" id="UP001189429">
    <property type="component" value="Unassembled WGS sequence"/>
</dbReference>
<dbReference type="SUPFAM" id="SSF144122">
    <property type="entry name" value="Tim10-like"/>
    <property type="match status" value="1"/>
</dbReference>
<sequence length="128" mass="13839">MAVPSSVAGAVAGGGLAEQLVFQARFGTEQSKVLERLCWERCIDTLQVEEGSAPTLDRLPERTGRCLDTCVHKFTDTAVLVSTESEFWQACEIRKAQQAQLAARAVWGGATVACTLGVCCYLFRGSHD</sequence>
<dbReference type="EMBL" id="CAUYUJ010019402">
    <property type="protein sequence ID" value="CAK0890915.1"/>
    <property type="molecule type" value="Genomic_DNA"/>
</dbReference>
<keyword evidence="1" id="KW-0472">Membrane</keyword>
<protein>
    <recommendedName>
        <fullName evidence="1">Mitochondrial import inner membrane translocase subunit</fullName>
    </recommendedName>
</protein>
<comment type="domain">
    <text evidence="1">The twin CX3C motif contains 4 conserved Cys residues that form 2 disulfide bonds in the mitochondrial intermembrane space.</text>
</comment>
<dbReference type="Gene3D" id="1.10.287.810">
    <property type="entry name" value="Mitochondrial import inner membrane translocase subunit tim13 like domains"/>
    <property type="match status" value="1"/>
</dbReference>
<evidence type="ECO:0000313" key="3">
    <source>
        <dbReference type="EMBL" id="CAK0890915.1"/>
    </source>
</evidence>
<reference evidence="3" key="1">
    <citation type="submission" date="2023-10" db="EMBL/GenBank/DDBJ databases">
        <authorList>
            <person name="Chen Y."/>
            <person name="Shah S."/>
            <person name="Dougan E. K."/>
            <person name="Thang M."/>
            <person name="Chan C."/>
        </authorList>
    </citation>
    <scope>NUCLEOTIDE SEQUENCE [LARGE SCALE GENOMIC DNA]</scope>
</reference>
<dbReference type="InterPro" id="IPR035427">
    <property type="entry name" value="Tim10-like_dom_sf"/>
</dbReference>